<dbReference type="OrthoDB" id="8098780at2"/>
<dbReference type="EMBL" id="QZWZ01000006">
    <property type="protein sequence ID" value="RJT40304.1"/>
    <property type="molecule type" value="Genomic_DNA"/>
</dbReference>
<dbReference type="Proteomes" id="UP000272706">
    <property type="component" value="Unassembled WGS sequence"/>
</dbReference>
<sequence length="65" mass="7456">MTGNKRNRREELAADIKRQVGTETTKRFLRTLPAFRLQADLPEHLRELLDRLDGAEASVAASERH</sequence>
<proteinExistence type="predicted"/>
<reference evidence="1 2" key="1">
    <citation type="submission" date="2018-09" db="EMBL/GenBank/DDBJ databases">
        <title>Mesorhizobium carmichaelinearum sp. nov. isolated from Carmichaelinea spp. root nodules in New Zealand.</title>
        <authorList>
            <person name="De Meyer S.E."/>
        </authorList>
    </citation>
    <scope>NUCLEOTIDE SEQUENCE [LARGE SCALE GENOMIC DNA]</scope>
    <source>
        <strain evidence="1 2">ICMP19557</strain>
    </source>
</reference>
<organism evidence="1 2">
    <name type="scientific">Mesorhizobium waimense</name>
    <dbReference type="NCBI Taxonomy" id="1300307"/>
    <lineage>
        <taxon>Bacteria</taxon>
        <taxon>Pseudomonadati</taxon>
        <taxon>Pseudomonadota</taxon>
        <taxon>Alphaproteobacteria</taxon>
        <taxon>Hyphomicrobiales</taxon>
        <taxon>Phyllobacteriaceae</taxon>
        <taxon>Mesorhizobium</taxon>
    </lineage>
</organism>
<dbReference type="RefSeq" id="WP_120013951.1">
    <property type="nucleotide sequence ID" value="NZ_QZWZ01000006.1"/>
</dbReference>
<protein>
    <recommendedName>
        <fullName evidence="3">Anti-sigma factor NepR domain-containing protein</fullName>
    </recommendedName>
</protein>
<comment type="caution">
    <text evidence="1">The sequence shown here is derived from an EMBL/GenBank/DDBJ whole genome shotgun (WGS) entry which is preliminary data.</text>
</comment>
<gene>
    <name evidence="1" type="ORF">D3227_09995</name>
</gene>
<name>A0A3A5KZC4_9HYPH</name>
<keyword evidence="2" id="KW-1185">Reference proteome</keyword>
<evidence type="ECO:0000313" key="1">
    <source>
        <dbReference type="EMBL" id="RJT40304.1"/>
    </source>
</evidence>
<evidence type="ECO:0008006" key="3">
    <source>
        <dbReference type="Google" id="ProtNLM"/>
    </source>
</evidence>
<evidence type="ECO:0000313" key="2">
    <source>
        <dbReference type="Proteomes" id="UP000272706"/>
    </source>
</evidence>
<accession>A0A3A5KZC4</accession>
<dbReference type="AlphaFoldDB" id="A0A3A5KZC4"/>